<protein>
    <submittedName>
        <fullName evidence="1">Uncharacterized protein</fullName>
    </submittedName>
</protein>
<organism evidence="1">
    <name type="scientific">Bacteriophage sp</name>
    <dbReference type="NCBI Taxonomy" id="38018"/>
    <lineage>
        <taxon>Viruses</taxon>
    </lineage>
</organism>
<sequence length="153" mass="17035">MSNSPEVQQNFNTPVYGVTGKIVKDQVTELKPDYIVRFIAWGLSDESDSVYQELLVTKISLGVTAELAKKSGKFDDADMITPELQGKTGKVDGTSYLSVYIAPEIFQEFLITNTGSNYTAQTVDVPRLLEYWEALGFTGYIDTTAFNFYKSCP</sequence>
<dbReference type="EMBL" id="MT840185">
    <property type="protein sequence ID" value="QNL31397.1"/>
    <property type="molecule type" value="Genomic_DNA"/>
</dbReference>
<name>A0A7G9A3S4_9VIRU</name>
<reference evidence="1" key="1">
    <citation type="submission" date="2020-07" db="EMBL/GenBank/DDBJ databases">
        <title>Dissolved microcystin release linked to lysis of a Microcystis spp. bloom in Lake Erie (USA) attributed to a novel cyanophage.</title>
        <authorList>
            <person name="McKindles K.M."/>
            <person name="Manes M.A."/>
            <person name="DeMarco J.R."/>
            <person name="McClure A."/>
            <person name="McKay R.M."/>
            <person name="Davis T.W."/>
            <person name="Bullerjahn G.S."/>
        </authorList>
    </citation>
    <scope>NUCLEOTIDE SEQUENCE</scope>
</reference>
<accession>A0A7G9A3S4</accession>
<proteinExistence type="predicted"/>
<evidence type="ECO:0000313" key="1">
    <source>
        <dbReference type="EMBL" id="QNL31397.1"/>
    </source>
</evidence>